<dbReference type="EMBL" id="LBVU01000001">
    <property type="protein sequence ID" value="KKQ92768.1"/>
    <property type="molecule type" value="Genomic_DNA"/>
</dbReference>
<evidence type="ECO:0000313" key="2">
    <source>
        <dbReference type="Proteomes" id="UP000034774"/>
    </source>
</evidence>
<dbReference type="AlphaFoldDB" id="A0A0G0LLK1"/>
<dbReference type="Proteomes" id="UP000034774">
    <property type="component" value="Unassembled WGS sequence"/>
</dbReference>
<proteinExistence type="predicted"/>
<gene>
    <name evidence="1" type="ORF">UT17_C0001G0147</name>
</gene>
<organism evidence="1 2">
    <name type="scientific">Candidatus Woesebacteria bacterium GW2011_GWB1_39_10</name>
    <dbReference type="NCBI Taxonomy" id="1618572"/>
    <lineage>
        <taxon>Bacteria</taxon>
        <taxon>Candidatus Woeseibacteriota</taxon>
    </lineage>
</organism>
<sequence>METQELAQNLTGLFEKWNSGQDSVGQVGALNGAIEFAAKNGIELSLVIPKGLLDSKAVVKPILRGDAIEHSSGTGDRTVVFDIPSEAGIHKIGVSKRLSLKAVDGYMGLKNPILLKHETKGVVGVFIPGEITSLGVK</sequence>
<evidence type="ECO:0000313" key="1">
    <source>
        <dbReference type="EMBL" id="KKQ92768.1"/>
    </source>
</evidence>
<reference evidence="1 2" key="1">
    <citation type="journal article" date="2015" name="Nature">
        <title>rRNA introns, odd ribosomes, and small enigmatic genomes across a large radiation of phyla.</title>
        <authorList>
            <person name="Brown C.T."/>
            <person name="Hug L.A."/>
            <person name="Thomas B.C."/>
            <person name="Sharon I."/>
            <person name="Castelle C.J."/>
            <person name="Singh A."/>
            <person name="Wilkins M.J."/>
            <person name="Williams K.H."/>
            <person name="Banfield J.F."/>
        </authorList>
    </citation>
    <scope>NUCLEOTIDE SEQUENCE [LARGE SCALE GENOMIC DNA]</scope>
</reference>
<comment type="caution">
    <text evidence="1">The sequence shown here is derived from an EMBL/GenBank/DDBJ whole genome shotgun (WGS) entry which is preliminary data.</text>
</comment>
<protein>
    <submittedName>
        <fullName evidence="1">Uncharacterized protein</fullName>
    </submittedName>
</protein>
<accession>A0A0G0LLK1</accession>
<name>A0A0G0LLK1_9BACT</name>